<protein>
    <submittedName>
        <fullName evidence="1">Incomplete ABC-type iron(III)-siderophore transport system, pernease component</fullName>
    </submittedName>
</protein>
<dbReference type="EMBL" id="CP002779">
    <property type="protein sequence ID" value="AEH25021.1"/>
    <property type="molecule type" value="Genomic_DNA"/>
</dbReference>
<keyword evidence="2" id="KW-1185">Reference proteome</keyword>
<dbReference type="PANTHER" id="PTHR30535:SF34">
    <property type="entry name" value="MOLYBDATE-BINDING PROTEIN MOLA"/>
    <property type="match status" value="1"/>
</dbReference>
<organism evidence="1 2">
    <name type="scientific">Pyrococcus yayanosii (strain CH1 / JCM 16557)</name>
    <dbReference type="NCBI Taxonomy" id="529709"/>
    <lineage>
        <taxon>Archaea</taxon>
        <taxon>Methanobacteriati</taxon>
        <taxon>Methanobacteriota</taxon>
        <taxon>Thermococci</taxon>
        <taxon>Thermococcales</taxon>
        <taxon>Thermococcaceae</taxon>
        <taxon>Pyrococcus</taxon>
    </lineage>
</organism>
<dbReference type="Proteomes" id="UP000008386">
    <property type="component" value="Chromosome"/>
</dbReference>
<sequence length="63" mass="7372">MYAMPNDGESWDYPAPKWVLSLYWLAKVLHPDLFQDVDVQKIADEFYGKWYGIDPGKVTYRGS</sequence>
<dbReference type="Gene3D" id="3.40.50.1980">
    <property type="entry name" value="Nitrogenase molybdenum iron protein domain"/>
    <property type="match status" value="1"/>
</dbReference>
<reference evidence="1 2" key="1">
    <citation type="journal article" date="2011" name="J. Bacteriol.">
        <title>Complete genome sequence of the obligate piezophilic hyperthermophilic archaeon Pyrococcus yayanosii CH1.</title>
        <authorList>
            <person name="Jun X."/>
            <person name="Lupeng L."/>
            <person name="Minjuan X."/>
            <person name="Oger P."/>
            <person name="Fengping W."/>
            <person name="Jebbar M."/>
            <person name="Xiang X."/>
        </authorList>
    </citation>
    <scope>NUCLEOTIDE SEQUENCE [LARGE SCALE GENOMIC DNA]</scope>
    <source>
        <strain evidence="2">CH1 / JCM 16557</strain>
    </source>
</reference>
<dbReference type="InterPro" id="IPR050902">
    <property type="entry name" value="ABC_Transporter_SBP"/>
</dbReference>
<evidence type="ECO:0000313" key="2">
    <source>
        <dbReference type="Proteomes" id="UP000008386"/>
    </source>
</evidence>
<accession>F8AFP5</accession>
<dbReference type="STRING" id="529709.PYCH_13510"/>
<dbReference type="eggNOG" id="arCOG00948">
    <property type="taxonomic scope" value="Archaea"/>
</dbReference>
<dbReference type="PANTHER" id="PTHR30535">
    <property type="entry name" value="VITAMIN B12-BINDING PROTEIN"/>
    <property type="match status" value="1"/>
</dbReference>
<dbReference type="HOGENOM" id="CLU_2875242_0_0_2"/>
<evidence type="ECO:0000313" key="1">
    <source>
        <dbReference type="EMBL" id="AEH25021.1"/>
    </source>
</evidence>
<dbReference type="SUPFAM" id="SSF53807">
    <property type="entry name" value="Helical backbone' metal receptor"/>
    <property type="match status" value="1"/>
</dbReference>
<dbReference type="KEGG" id="pya:PYCH_13510"/>
<gene>
    <name evidence="1" type="ordered locus">PYCH_13510</name>
</gene>
<name>F8AFP5_PYRYC</name>
<proteinExistence type="predicted"/>
<dbReference type="AlphaFoldDB" id="F8AFP5"/>